<accession>A0A0D7EAS2</accession>
<dbReference type="Gene3D" id="3.40.30.10">
    <property type="entry name" value="Glutaredoxin"/>
    <property type="match status" value="1"/>
</dbReference>
<evidence type="ECO:0000313" key="4">
    <source>
        <dbReference type="Proteomes" id="UP000032439"/>
    </source>
</evidence>
<feature type="region of interest" description="Disordered" evidence="1">
    <location>
        <begin position="36"/>
        <end position="55"/>
    </location>
</feature>
<evidence type="ECO:0000313" key="3">
    <source>
        <dbReference type="EMBL" id="KIZ37716.1"/>
    </source>
</evidence>
<dbReference type="SUPFAM" id="SSF52833">
    <property type="entry name" value="Thioredoxin-like"/>
    <property type="match status" value="1"/>
</dbReference>
<gene>
    <name evidence="3" type="ORF">LO50_04280</name>
</gene>
<dbReference type="InterPro" id="IPR040079">
    <property type="entry name" value="Glutathione_S-Trfase"/>
</dbReference>
<dbReference type="Proteomes" id="UP000032439">
    <property type="component" value="Unassembled WGS sequence"/>
</dbReference>
<sequence length="195" mass="21574">MPGNLKLYHAPGSFSSRIVWLLEELGADYELQVVSDPNVGDGEADPRNPHPHGFTPALEHGGQVISETGAVALYLTDLFPQSRIGVPVGDPLRARYITWLFYQVGLTEPLIYMKGNQALERDAAMARLYQAMMSHIEEALGHGPYILGERFTAVDILYMSLFEHARPLLGESAVIDVYLSRADRPARRRAKAKAG</sequence>
<reference evidence="3 4" key="1">
    <citation type="submission" date="2014-11" db="EMBL/GenBank/DDBJ databases">
        <title>Genomics and ecophysiology of heterotrophic nitrogen fixing bacteria isolated from estuarine surface water.</title>
        <authorList>
            <person name="Bentzon-Tilia M."/>
            <person name="Severin I."/>
            <person name="Hansen L.H."/>
            <person name="Riemann L."/>
        </authorList>
    </citation>
    <scope>NUCLEOTIDE SEQUENCE [LARGE SCALE GENOMIC DNA]</scope>
    <source>
        <strain evidence="3 4">BAL361</strain>
    </source>
</reference>
<evidence type="ECO:0000259" key="2">
    <source>
        <dbReference type="PROSITE" id="PS50404"/>
    </source>
</evidence>
<dbReference type="EMBL" id="JXXD01000027">
    <property type="protein sequence ID" value="KIZ37716.1"/>
    <property type="molecule type" value="Genomic_DNA"/>
</dbReference>
<dbReference type="InterPro" id="IPR004045">
    <property type="entry name" value="Glutathione_S-Trfase_N"/>
</dbReference>
<dbReference type="InterPro" id="IPR036282">
    <property type="entry name" value="Glutathione-S-Trfase_C_sf"/>
</dbReference>
<dbReference type="InterPro" id="IPR036249">
    <property type="entry name" value="Thioredoxin-like_sf"/>
</dbReference>
<dbReference type="PROSITE" id="PS50404">
    <property type="entry name" value="GST_NTER"/>
    <property type="match status" value="1"/>
</dbReference>
<dbReference type="CDD" id="cd03046">
    <property type="entry name" value="GST_N_GTT1_like"/>
    <property type="match status" value="1"/>
</dbReference>
<organism evidence="3 4">
    <name type="scientific">Stutzerimonas stutzeri</name>
    <name type="common">Pseudomonas stutzeri</name>
    <dbReference type="NCBI Taxonomy" id="316"/>
    <lineage>
        <taxon>Bacteria</taxon>
        <taxon>Pseudomonadati</taxon>
        <taxon>Pseudomonadota</taxon>
        <taxon>Gammaproteobacteria</taxon>
        <taxon>Pseudomonadales</taxon>
        <taxon>Pseudomonadaceae</taxon>
        <taxon>Stutzerimonas</taxon>
    </lineage>
</organism>
<dbReference type="PANTHER" id="PTHR44051:SF21">
    <property type="entry name" value="GLUTATHIONE S-TRANSFERASE FAMILY PROTEIN"/>
    <property type="match status" value="1"/>
</dbReference>
<evidence type="ECO:0000256" key="1">
    <source>
        <dbReference type="SAM" id="MobiDB-lite"/>
    </source>
</evidence>
<dbReference type="SUPFAM" id="SSF47616">
    <property type="entry name" value="GST C-terminal domain-like"/>
    <property type="match status" value="1"/>
</dbReference>
<comment type="caution">
    <text evidence="3">The sequence shown here is derived from an EMBL/GenBank/DDBJ whole genome shotgun (WGS) entry which is preliminary data.</text>
</comment>
<proteinExistence type="predicted"/>
<dbReference type="Pfam" id="PF13417">
    <property type="entry name" value="GST_N_3"/>
    <property type="match status" value="1"/>
</dbReference>
<dbReference type="RefSeq" id="WP_014822207.1">
    <property type="nucleotide sequence ID" value="NZ_BSTP01000004.1"/>
</dbReference>
<name>A0A0D7EAS2_STUST</name>
<dbReference type="SFLD" id="SFLDS00019">
    <property type="entry name" value="Glutathione_Transferase_(cytos"/>
    <property type="match status" value="1"/>
</dbReference>
<dbReference type="PATRIC" id="fig|316.110.peg.2772"/>
<feature type="domain" description="GST N-terminal" evidence="2">
    <location>
        <begin position="2"/>
        <end position="83"/>
    </location>
</feature>
<dbReference type="Gene3D" id="1.20.1050.10">
    <property type="match status" value="1"/>
</dbReference>
<dbReference type="PANTHER" id="PTHR44051">
    <property type="entry name" value="GLUTATHIONE S-TRANSFERASE-RELATED"/>
    <property type="match status" value="1"/>
</dbReference>
<protein>
    <recommendedName>
        <fullName evidence="2">GST N-terminal domain-containing protein</fullName>
    </recommendedName>
</protein>
<dbReference type="AlphaFoldDB" id="A0A0D7EAS2"/>